<accession>A0A642UP67</accession>
<proteinExistence type="predicted"/>
<feature type="compositionally biased region" description="Polar residues" evidence="1">
    <location>
        <begin position="54"/>
        <end position="89"/>
    </location>
</feature>
<dbReference type="Proteomes" id="UP000761534">
    <property type="component" value="Unassembled WGS sequence"/>
</dbReference>
<keyword evidence="4" id="KW-1185">Reference proteome</keyword>
<evidence type="ECO:0000313" key="4">
    <source>
        <dbReference type="Proteomes" id="UP000761534"/>
    </source>
</evidence>
<evidence type="ECO:0000256" key="2">
    <source>
        <dbReference type="SAM" id="SignalP"/>
    </source>
</evidence>
<protein>
    <submittedName>
        <fullName evidence="3">Uncharacterized protein</fullName>
    </submittedName>
</protein>
<organism evidence="3 4">
    <name type="scientific">Trichomonascus ciferrii</name>
    <dbReference type="NCBI Taxonomy" id="44093"/>
    <lineage>
        <taxon>Eukaryota</taxon>
        <taxon>Fungi</taxon>
        <taxon>Dikarya</taxon>
        <taxon>Ascomycota</taxon>
        <taxon>Saccharomycotina</taxon>
        <taxon>Dipodascomycetes</taxon>
        <taxon>Dipodascales</taxon>
        <taxon>Trichomonascaceae</taxon>
        <taxon>Trichomonascus</taxon>
        <taxon>Trichomonascus ciferrii complex</taxon>
    </lineage>
</organism>
<evidence type="ECO:0000313" key="3">
    <source>
        <dbReference type="EMBL" id="KAA8901655.1"/>
    </source>
</evidence>
<feature type="signal peptide" evidence="2">
    <location>
        <begin position="1"/>
        <end position="25"/>
    </location>
</feature>
<dbReference type="EMBL" id="SWFS01000482">
    <property type="protein sequence ID" value="KAA8901655.1"/>
    <property type="molecule type" value="Genomic_DNA"/>
</dbReference>
<comment type="caution">
    <text evidence="3">The sequence shown here is derived from an EMBL/GenBank/DDBJ whole genome shotgun (WGS) entry which is preliminary data.</text>
</comment>
<reference evidence="3" key="1">
    <citation type="journal article" date="2019" name="G3 (Bethesda)">
        <title>Genome Assemblies of Two Rare Opportunistic Yeast Pathogens: Diutina rugosa (syn. Candida rugosa) and Trichomonascus ciferrii (syn. Candida ciferrii).</title>
        <authorList>
            <person name="Mixao V."/>
            <person name="Saus E."/>
            <person name="Hansen A.P."/>
            <person name="Lass-Florl C."/>
            <person name="Gabaldon T."/>
        </authorList>
    </citation>
    <scope>NUCLEOTIDE SEQUENCE</scope>
    <source>
        <strain evidence="3">CBS 4856</strain>
    </source>
</reference>
<name>A0A642UP67_9ASCO</name>
<sequence length="113" mass="11197">MYSKTLFALFAASTMAAGASNGTQANETQAAVPTTTKVVTIPCSEEQCQEKTTVITEPCSSTPAPTQAPANNTSNGTAAPIQPTTSGPEQVNGAAAAGSFLGAAVLGAAAFFI</sequence>
<feature type="chain" id="PRO_5024924284" evidence="2">
    <location>
        <begin position="26"/>
        <end position="113"/>
    </location>
</feature>
<dbReference type="VEuPathDB" id="FungiDB:TRICI_006020"/>
<evidence type="ECO:0000256" key="1">
    <source>
        <dbReference type="SAM" id="MobiDB-lite"/>
    </source>
</evidence>
<feature type="region of interest" description="Disordered" evidence="1">
    <location>
        <begin position="54"/>
        <end position="91"/>
    </location>
</feature>
<keyword evidence="2" id="KW-0732">Signal</keyword>
<dbReference type="AlphaFoldDB" id="A0A642UP67"/>
<gene>
    <name evidence="3" type="ORF">TRICI_006020</name>
</gene>